<sequence>MLRLILFLFVVLTSFNAYSVEVVAGFHKQHFSLIPYFEKQSIDKTYYLTCVYKYNGELFKFKFPINNSMYLNGAVYGKKICKDEVKVKLRHEILGSSVGYSRDKVNVIRDIKAGGLRVRQSRMDGCDFIEVDGVIDSDAVDILTALIPKIKTCKSKTGNNVSTNIFLNSFGGYVSDGMRLGKLLRDNHFTTLVVQDQLCASSCAIAFLGGYYRKMDGGRLLLHAPYIKNLQGYICSGPVEMNKLKKYYEAMLSSSASKIAFERTARYCDPNGGWIVNATAAELFGITTQ</sequence>
<dbReference type="SUPFAM" id="SSF52096">
    <property type="entry name" value="ClpP/crotonase"/>
    <property type="match status" value="1"/>
</dbReference>
<evidence type="ECO:0000313" key="2">
    <source>
        <dbReference type="EMBL" id="GLR65060.1"/>
    </source>
</evidence>
<proteinExistence type="predicted"/>
<protein>
    <recommendedName>
        <fullName evidence="4">ATP-dependent Clp protease proteolytic subunit</fullName>
    </recommendedName>
</protein>
<dbReference type="Proteomes" id="UP001156682">
    <property type="component" value="Unassembled WGS sequence"/>
</dbReference>
<gene>
    <name evidence="2" type="ORF">GCM10007878_24990</name>
</gene>
<comment type="caution">
    <text evidence="2">The sequence shown here is derived from an EMBL/GenBank/DDBJ whole genome shotgun (WGS) entry which is preliminary data.</text>
</comment>
<evidence type="ECO:0008006" key="4">
    <source>
        <dbReference type="Google" id="ProtNLM"/>
    </source>
</evidence>
<keyword evidence="3" id="KW-1185">Reference proteome</keyword>
<dbReference type="RefSeq" id="WP_027851930.1">
    <property type="nucleotide sequence ID" value="NZ_BSOR01000071.1"/>
</dbReference>
<name>A0ABQ6A4P6_9GAMM</name>
<feature type="signal peptide" evidence="1">
    <location>
        <begin position="1"/>
        <end position="19"/>
    </location>
</feature>
<feature type="chain" id="PRO_5045793336" description="ATP-dependent Clp protease proteolytic subunit" evidence="1">
    <location>
        <begin position="20"/>
        <end position="289"/>
    </location>
</feature>
<evidence type="ECO:0000313" key="3">
    <source>
        <dbReference type="Proteomes" id="UP001156682"/>
    </source>
</evidence>
<keyword evidence="1" id="KW-0732">Signal</keyword>
<accession>A0ABQ6A4P6</accession>
<dbReference type="InterPro" id="IPR029045">
    <property type="entry name" value="ClpP/crotonase-like_dom_sf"/>
</dbReference>
<evidence type="ECO:0000256" key="1">
    <source>
        <dbReference type="SAM" id="SignalP"/>
    </source>
</evidence>
<reference evidence="3" key="1">
    <citation type="journal article" date="2019" name="Int. J. Syst. Evol. Microbiol.">
        <title>The Global Catalogue of Microorganisms (GCM) 10K type strain sequencing project: providing services to taxonomists for standard genome sequencing and annotation.</title>
        <authorList>
            <consortium name="The Broad Institute Genomics Platform"/>
            <consortium name="The Broad Institute Genome Sequencing Center for Infectious Disease"/>
            <person name="Wu L."/>
            <person name="Ma J."/>
        </authorList>
    </citation>
    <scope>NUCLEOTIDE SEQUENCE [LARGE SCALE GENOMIC DNA]</scope>
    <source>
        <strain evidence="3">NBRC 100033</strain>
    </source>
</reference>
<dbReference type="Gene3D" id="3.90.226.10">
    <property type="entry name" value="2-enoyl-CoA Hydratase, Chain A, domain 1"/>
    <property type="match status" value="1"/>
</dbReference>
<dbReference type="EMBL" id="BSOR01000071">
    <property type="protein sequence ID" value="GLR65060.1"/>
    <property type="molecule type" value="Genomic_DNA"/>
</dbReference>
<organism evidence="2 3">
    <name type="scientific">Marinospirillum insulare</name>
    <dbReference type="NCBI Taxonomy" id="217169"/>
    <lineage>
        <taxon>Bacteria</taxon>
        <taxon>Pseudomonadati</taxon>
        <taxon>Pseudomonadota</taxon>
        <taxon>Gammaproteobacteria</taxon>
        <taxon>Oceanospirillales</taxon>
        <taxon>Oceanospirillaceae</taxon>
        <taxon>Marinospirillum</taxon>
    </lineage>
</organism>